<accession>A0A9E2S780</accession>
<dbReference type="InterPro" id="IPR000794">
    <property type="entry name" value="Beta-ketoacyl_synthase"/>
</dbReference>
<dbReference type="InterPro" id="IPR014030">
    <property type="entry name" value="Ketoacyl_synth_N"/>
</dbReference>
<name>A0A9E2S780_9BACT</name>
<dbReference type="PANTHER" id="PTHR11712:SF336">
    <property type="entry name" value="3-OXOACYL-[ACYL-CARRIER-PROTEIN] SYNTHASE, MITOCHONDRIAL"/>
    <property type="match status" value="1"/>
</dbReference>
<dbReference type="Proteomes" id="UP000812270">
    <property type="component" value="Unassembled WGS sequence"/>
</dbReference>
<evidence type="ECO:0000313" key="4">
    <source>
        <dbReference type="Proteomes" id="UP000812270"/>
    </source>
</evidence>
<dbReference type="RefSeq" id="WP_217789730.1">
    <property type="nucleotide sequence ID" value="NZ_JAHSPG010000002.1"/>
</dbReference>
<keyword evidence="4" id="KW-1185">Reference proteome</keyword>
<dbReference type="Pfam" id="PF13723">
    <property type="entry name" value="Ketoacyl-synt_2"/>
    <property type="match status" value="1"/>
</dbReference>
<dbReference type="GO" id="GO:0004315">
    <property type="term" value="F:3-oxoacyl-[acyl-carrier-protein] synthase activity"/>
    <property type="evidence" value="ECO:0007669"/>
    <property type="project" value="TreeGrafter"/>
</dbReference>
<keyword evidence="1" id="KW-0808">Transferase</keyword>
<evidence type="ECO:0000256" key="1">
    <source>
        <dbReference type="ARBA" id="ARBA00022679"/>
    </source>
</evidence>
<dbReference type="GO" id="GO:0006633">
    <property type="term" value="P:fatty acid biosynthetic process"/>
    <property type="evidence" value="ECO:0007669"/>
    <property type="project" value="TreeGrafter"/>
</dbReference>
<sequence>MYIQALGNISPQTDFNQLPQKVDYTSNHLKAIDADITEFVNPNIARRMGRIIKMGVAAAMASMKEAGLEKPDAITMGTAYGCLEDTGVFLKKLVEQNETMLTPTNFIQSTHNTVSGQIALLLKTHCYNNTFVHRGFSFESALQDAIMLMNENDAAHVLVGAADEITDASHKILSRFDLYKNNVANSEELFSQHTKGTIAGEGSVFFMMNKKSSEKDYAILKDVTTFYKPIGNHAITDRINKLLSSNGLSINDIDVVINGKNGDVQNDRVYEQLEENIFSGKTSITYKQWCGEFPTSSAYALWLAANIAKHQQLPADKTNRSIKHILVYNHYQNIHHSLQLVTAC</sequence>
<dbReference type="EMBL" id="JAHSPG010000002">
    <property type="protein sequence ID" value="MBV4356167.1"/>
    <property type="molecule type" value="Genomic_DNA"/>
</dbReference>
<feature type="domain" description="Beta-ketoacyl synthase-like N-terminal" evidence="2">
    <location>
        <begin position="37"/>
        <end position="171"/>
    </location>
</feature>
<evidence type="ECO:0000313" key="3">
    <source>
        <dbReference type="EMBL" id="MBV4356167.1"/>
    </source>
</evidence>
<proteinExistence type="predicted"/>
<organism evidence="3 4">
    <name type="scientific">Pinibacter aurantiacus</name>
    <dbReference type="NCBI Taxonomy" id="2851599"/>
    <lineage>
        <taxon>Bacteria</taxon>
        <taxon>Pseudomonadati</taxon>
        <taxon>Bacteroidota</taxon>
        <taxon>Chitinophagia</taxon>
        <taxon>Chitinophagales</taxon>
        <taxon>Chitinophagaceae</taxon>
        <taxon>Pinibacter</taxon>
    </lineage>
</organism>
<evidence type="ECO:0000259" key="2">
    <source>
        <dbReference type="Pfam" id="PF13723"/>
    </source>
</evidence>
<dbReference type="PANTHER" id="PTHR11712">
    <property type="entry name" value="POLYKETIDE SYNTHASE-RELATED"/>
    <property type="match status" value="1"/>
</dbReference>
<comment type="caution">
    <text evidence="3">The sequence shown here is derived from an EMBL/GenBank/DDBJ whole genome shotgun (WGS) entry which is preliminary data.</text>
</comment>
<reference evidence="3" key="1">
    <citation type="submission" date="2021-06" db="EMBL/GenBank/DDBJ databases">
        <authorList>
            <person name="Huq M.A."/>
        </authorList>
    </citation>
    <scope>NUCLEOTIDE SEQUENCE</scope>
    <source>
        <strain evidence="3">MAH-26</strain>
    </source>
</reference>
<gene>
    <name evidence="3" type="ORF">KTO63_03340</name>
</gene>
<dbReference type="GO" id="GO:0005829">
    <property type="term" value="C:cytosol"/>
    <property type="evidence" value="ECO:0007669"/>
    <property type="project" value="TreeGrafter"/>
</dbReference>
<protein>
    <submittedName>
        <fullName evidence="3">Beta-ketoacyl synthase chain length factor</fullName>
    </submittedName>
</protein>
<dbReference type="AlphaFoldDB" id="A0A9E2S780"/>